<proteinExistence type="predicted"/>
<evidence type="ECO:0000313" key="3">
    <source>
        <dbReference type="Proteomes" id="UP000428333"/>
    </source>
</evidence>
<feature type="compositionally biased region" description="Low complexity" evidence="1">
    <location>
        <begin position="123"/>
        <end position="132"/>
    </location>
</feature>
<comment type="caution">
    <text evidence="2">The sequence shown here is derived from an EMBL/GenBank/DDBJ whole genome shotgun (WGS) entry which is preliminary data.</text>
</comment>
<dbReference type="Proteomes" id="UP000428333">
    <property type="component" value="Linkage Group LG07"/>
</dbReference>
<gene>
    <name evidence="2" type="ORF">C3L33_12289</name>
</gene>
<dbReference type="EMBL" id="QEFC01001799">
    <property type="protein sequence ID" value="KAE9455808.1"/>
    <property type="molecule type" value="Genomic_DNA"/>
</dbReference>
<dbReference type="AlphaFoldDB" id="A0A6A4LN27"/>
<protein>
    <submittedName>
        <fullName evidence="2">Uncharacterized protein</fullName>
    </submittedName>
</protein>
<dbReference type="OrthoDB" id="994627at2759"/>
<feature type="region of interest" description="Disordered" evidence="1">
    <location>
        <begin position="82"/>
        <end position="160"/>
    </location>
</feature>
<feature type="non-terminal residue" evidence="2">
    <location>
        <position position="1"/>
    </location>
</feature>
<organism evidence="2 3">
    <name type="scientific">Rhododendron williamsianum</name>
    <dbReference type="NCBI Taxonomy" id="262921"/>
    <lineage>
        <taxon>Eukaryota</taxon>
        <taxon>Viridiplantae</taxon>
        <taxon>Streptophyta</taxon>
        <taxon>Embryophyta</taxon>
        <taxon>Tracheophyta</taxon>
        <taxon>Spermatophyta</taxon>
        <taxon>Magnoliopsida</taxon>
        <taxon>eudicotyledons</taxon>
        <taxon>Gunneridae</taxon>
        <taxon>Pentapetalae</taxon>
        <taxon>asterids</taxon>
        <taxon>Ericales</taxon>
        <taxon>Ericaceae</taxon>
        <taxon>Ericoideae</taxon>
        <taxon>Rhodoreae</taxon>
        <taxon>Rhododendron</taxon>
    </lineage>
</organism>
<accession>A0A6A4LN27</accession>
<keyword evidence="3" id="KW-1185">Reference proteome</keyword>
<evidence type="ECO:0000313" key="2">
    <source>
        <dbReference type="EMBL" id="KAE9455808.1"/>
    </source>
</evidence>
<evidence type="ECO:0000256" key="1">
    <source>
        <dbReference type="SAM" id="MobiDB-lite"/>
    </source>
</evidence>
<sequence length="160" mass="17488">MILERSGVSLNAEWISLRLSWVADGPIDHVLLIFARVEIAWLVSRAEKYISYVAPRSGAVDRDFDKLTRGVENGFIWDTINPGSDELPVEDGLSKESTSEVAEGALGNASNGGNQLVRKHSNSPRSSVSIPSKRLKEELMQGSQGLSSSRQPKNEHAVES</sequence>
<reference evidence="2 3" key="1">
    <citation type="journal article" date="2019" name="Genome Biol. Evol.">
        <title>The Rhododendron genome and chromosomal organization provide insight into shared whole-genome duplications across the heath family (Ericaceae).</title>
        <authorList>
            <person name="Soza V.L."/>
            <person name="Lindsley D."/>
            <person name="Waalkes A."/>
            <person name="Ramage E."/>
            <person name="Patwardhan R.P."/>
            <person name="Burton J.N."/>
            <person name="Adey A."/>
            <person name="Kumar A."/>
            <person name="Qiu R."/>
            <person name="Shendure J."/>
            <person name="Hall B."/>
        </authorList>
    </citation>
    <scope>NUCLEOTIDE SEQUENCE [LARGE SCALE GENOMIC DNA]</scope>
    <source>
        <strain evidence="2">RSF 1966-606</strain>
    </source>
</reference>
<feature type="compositionally biased region" description="Polar residues" evidence="1">
    <location>
        <begin position="141"/>
        <end position="151"/>
    </location>
</feature>
<name>A0A6A4LN27_9ERIC</name>